<keyword evidence="7" id="KW-0698">rRNA processing</keyword>
<evidence type="ECO:0000256" key="2">
    <source>
        <dbReference type="ARBA" id="ARBA00022722"/>
    </source>
</evidence>
<feature type="binding site" evidence="7">
    <location>
        <position position="123"/>
    </location>
    <ligand>
        <name>Zn(2+)</name>
        <dbReference type="ChEBI" id="CHEBI:29105"/>
        <note>catalytic</note>
    </ligand>
</feature>
<gene>
    <name evidence="7 8" type="primary">ybeY</name>
    <name evidence="8" type="ORF">ENS06_12360</name>
</gene>
<accession>A0A832A4Y9</accession>
<keyword evidence="3 7" id="KW-0479">Metal-binding</keyword>
<reference evidence="8" key="1">
    <citation type="journal article" date="2020" name="mSystems">
        <title>Genome- and Community-Level Interaction Insights into Carbon Utilization and Element Cycling Functions of Hydrothermarchaeota in Hydrothermal Sediment.</title>
        <authorList>
            <person name="Zhou Z."/>
            <person name="Liu Y."/>
            <person name="Xu W."/>
            <person name="Pan J."/>
            <person name="Luo Z.H."/>
            <person name="Li M."/>
        </authorList>
    </citation>
    <scope>NUCLEOTIDE SEQUENCE [LARGE SCALE GENOMIC DNA]</scope>
    <source>
        <strain evidence="8">SpSt-456</strain>
    </source>
</reference>
<protein>
    <recommendedName>
        <fullName evidence="7">Endoribonuclease YbeY</fullName>
        <ecNumber evidence="7">3.1.-.-</ecNumber>
    </recommendedName>
</protein>
<dbReference type="Pfam" id="PF02130">
    <property type="entry name" value="YbeY"/>
    <property type="match status" value="1"/>
</dbReference>
<keyword evidence="6 7" id="KW-0862">Zinc</keyword>
<evidence type="ECO:0000256" key="4">
    <source>
        <dbReference type="ARBA" id="ARBA00022759"/>
    </source>
</evidence>
<comment type="similarity">
    <text evidence="1 7">Belongs to the endoribonuclease YbeY family.</text>
</comment>
<evidence type="ECO:0000256" key="7">
    <source>
        <dbReference type="HAMAP-Rule" id="MF_00009"/>
    </source>
</evidence>
<dbReference type="HAMAP" id="MF_00009">
    <property type="entry name" value="Endoribonucl_YbeY"/>
    <property type="match status" value="1"/>
</dbReference>
<dbReference type="InterPro" id="IPR002036">
    <property type="entry name" value="YbeY"/>
</dbReference>
<feature type="binding site" evidence="7">
    <location>
        <position position="113"/>
    </location>
    <ligand>
        <name>Zn(2+)</name>
        <dbReference type="ChEBI" id="CHEBI:29105"/>
        <note>catalytic</note>
    </ligand>
</feature>
<dbReference type="GO" id="GO:0004521">
    <property type="term" value="F:RNA endonuclease activity"/>
    <property type="evidence" value="ECO:0007669"/>
    <property type="project" value="UniProtKB-UniRule"/>
</dbReference>
<dbReference type="Gene3D" id="3.40.390.30">
    <property type="entry name" value="Metalloproteases ('zincins'), catalytic domain"/>
    <property type="match status" value="1"/>
</dbReference>
<dbReference type="GO" id="GO:0008270">
    <property type="term" value="F:zinc ion binding"/>
    <property type="evidence" value="ECO:0007669"/>
    <property type="project" value="UniProtKB-UniRule"/>
</dbReference>
<dbReference type="GO" id="GO:0004222">
    <property type="term" value="F:metalloendopeptidase activity"/>
    <property type="evidence" value="ECO:0007669"/>
    <property type="project" value="InterPro"/>
</dbReference>
<dbReference type="GO" id="GO:0006364">
    <property type="term" value="P:rRNA processing"/>
    <property type="evidence" value="ECO:0007669"/>
    <property type="project" value="UniProtKB-UniRule"/>
</dbReference>
<comment type="caution">
    <text evidence="8">The sequence shown here is derived from an EMBL/GenBank/DDBJ whole genome shotgun (WGS) entry which is preliminary data.</text>
</comment>
<comment type="function">
    <text evidence="7">Single strand-specific metallo-endoribonuclease involved in late-stage 70S ribosome quality control and in maturation of the 3' terminus of the 16S rRNA.</text>
</comment>
<dbReference type="PANTHER" id="PTHR46986:SF1">
    <property type="entry name" value="ENDORIBONUCLEASE YBEY, CHLOROPLASTIC"/>
    <property type="match status" value="1"/>
</dbReference>
<dbReference type="InterPro" id="IPR020549">
    <property type="entry name" value="YbeY_CS"/>
</dbReference>
<keyword evidence="7" id="KW-0690">Ribosome biogenesis</keyword>
<dbReference type="PANTHER" id="PTHR46986">
    <property type="entry name" value="ENDORIBONUCLEASE YBEY, CHLOROPLASTIC"/>
    <property type="match status" value="1"/>
</dbReference>
<keyword evidence="4 7" id="KW-0255">Endonuclease</keyword>
<keyword evidence="7" id="KW-0963">Cytoplasm</keyword>
<organism evidence="8">
    <name type="scientific">Desulfacinum infernum</name>
    <dbReference type="NCBI Taxonomy" id="35837"/>
    <lineage>
        <taxon>Bacteria</taxon>
        <taxon>Pseudomonadati</taxon>
        <taxon>Thermodesulfobacteriota</taxon>
        <taxon>Syntrophobacteria</taxon>
        <taxon>Syntrophobacterales</taxon>
        <taxon>Syntrophobacteraceae</taxon>
        <taxon>Desulfacinum</taxon>
    </lineage>
</organism>
<evidence type="ECO:0000256" key="1">
    <source>
        <dbReference type="ARBA" id="ARBA00010875"/>
    </source>
</evidence>
<evidence type="ECO:0000256" key="6">
    <source>
        <dbReference type="ARBA" id="ARBA00022833"/>
    </source>
</evidence>
<evidence type="ECO:0000256" key="5">
    <source>
        <dbReference type="ARBA" id="ARBA00022801"/>
    </source>
</evidence>
<keyword evidence="2 7" id="KW-0540">Nuclease</keyword>
<dbReference type="AlphaFoldDB" id="A0A832A4Y9"/>
<sequence length="164" mass="17994">MAQIQISVNCDRIKIDPERLAQAAERILNALDCSDGELSLVLTDDEEMADLNARFRGVAEPTDVLSFPMREGDFAEIAPHMLGDVVIGVETAQAMAEKACCSLDEILDLLLVHGILHLLGHDHGDPAEAAAMEALTVNLLHQLGHDPARFAWYRTDFSQDFKEG</sequence>
<evidence type="ECO:0000256" key="3">
    <source>
        <dbReference type="ARBA" id="ARBA00022723"/>
    </source>
</evidence>
<evidence type="ECO:0000313" key="8">
    <source>
        <dbReference type="EMBL" id="HFK98096.1"/>
    </source>
</evidence>
<comment type="cofactor">
    <cofactor evidence="7">
        <name>Zn(2+)</name>
        <dbReference type="ChEBI" id="CHEBI:29105"/>
    </cofactor>
    <text evidence="7">Binds 1 zinc ion.</text>
</comment>
<feature type="binding site" evidence="7">
    <location>
        <position position="117"/>
    </location>
    <ligand>
        <name>Zn(2+)</name>
        <dbReference type="ChEBI" id="CHEBI:29105"/>
        <note>catalytic</note>
    </ligand>
</feature>
<dbReference type="SUPFAM" id="SSF55486">
    <property type="entry name" value="Metalloproteases ('zincins'), catalytic domain"/>
    <property type="match status" value="1"/>
</dbReference>
<dbReference type="GO" id="GO:0005737">
    <property type="term" value="C:cytoplasm"/>
    <property type="evidence" value="ECO:0007669"/>
    <property type="project" value="UniProtKB-SubCell"/>
</dbReference>
<dbReference type="InterPro" id="IPR023091">
    <property type="entry name" value="MetalPrtase_cat_dom_sf_prd"/>
</dbReference>
<dbReference type="PROSITE" id="PS01306">
    <property type="entry name" value="UPF0054"/>
    <property type="match status" value="1"/>
</dbReference>
<dbReference type="NCBIfam" id="TIGR00043">
    <property type="entry name" value="rRNA maturation RNase YbeY"/>
    <property type="match status" value="1"/>
</dbReference>
<dbReference type="EMBL" id="DSTK01000037">
    <property type="protein sequence ID" value="HFK98096.1"/>
    <property type="molecule type" value="Genomic_DNA"/>
</dbReference>
<name>A0A832A4Y9_9BACT</name>
<keyword evidence="5 7" id="KW-0378">Hydrolase</keyword>
<proteinExistence type="inferred from homology"/>
<dbReference type="EC" id="3.1.-.-" evidence="7"/>
<comment type="subcellular location">
    <subcellularLocation>
        <location evidence="7">Cytoplasm</location>
    </subcellularLocation>
</comment>